<organism evidence="8 9">
    <name type="scientific">Clohesyomyces aquaticus</name>
    <dbReference type="NCBI Taxonomy" id="1231657"/>
    <lineage>
        <taxon>Eukaryota</taxon>
        <taxon>Fungi</taxon>
        <taxon>Dikarya</taxon>
        <taxon>Ascomycota</taxon>
        <taxon>Pezizomycotina</taxon>
        <taxon>Dothideomycetes</taxon>
        <taxon>Pleosporomycetidae</taxon>
        <taxon>Pleosporales</taxon>
        <taxon>Lindgomycetaceae</taxon>
        <taxon>Clohesyomyces</taxon>
    </lineage>
</organism>
<feature type="domain" description="Rhodopsin" evidence="7">
    <location>
        <begin position="2"/>
        <end position="176"/>
    </location>
</feature>
<accession>A0A1Y1Z6N3</accession>
<feature type="transmembrane region" description="Helical" evidence="6">
    <location>
        <begin position="74"/>
        <end position="98"/>
    </location>
</feature>
<evidence type="ECO:0000259" key="7">
    <source>
        <dbReference type="Pfam" id="PF20684"/>
    </source>
</evidence>
<dbReference type="EMBL" id="MCFA01000121">
    <property type="protein sequence ID" value="ORY05911.1"/>
    <property type="molecule type" value="Genomic_DNA"/>
</dbReference>
<dbReference type="PANTHER" id="PTHR33048">
    <property type="entry name" value="PTH11-LIKE INTEGRAL MEMBRANE PROTEIN (AFU_ORTHOLOGUE AFUA_5G11245)"/>
    <property type="match status" value="1"/>
</dbReference>
<feature type="non-terminal residue" evidence="8">
    <location>
        <position position="179"/>
    </location>
</feature>
<proteinExistence type="inferred from homology"/>
<reference evidence="8 9" key="1">
    <citation type="submission" date="2016-07" db="EMBL/GenBank/DDBJ databases">
        <title>Pervasive Adenine N6-methylation of Active Genes in Fungi.</title>
        <authorList>
            <consortium name="DOE Joint Genome Institute"/>
            <person name="Mondo S.J."/>
            <person name="Dannebaum R.O."/>
            <person name="Kuo R.C."/>
            <person name="Labutti K."/>
            <person name="Haridas S."/>
            <person name="Kuo A."/>
            <person name="Salamov A."/>
            <person name="Ahrendt S.R."/>
            <person name="Lipzen A."/>
            <person name="Sullivan W."/>
            <person name="Andreopoulos W.B."/>
            <person name="Clum A."/>
            <person name="Lindquist E."/>
            <person name="Daum C."/>
            <person name="Ramamoorthy G.K."/>
            <person name="Gryganskyi A."/>
            <person name="Culley D."/>
            <person name="Magnuson J.K."/>
            <person name="James T.Y."/>
            <person name="O'Malley M.A."/>
            <person name="Stajich J.E."/>
            <person name="Spatafora J.W."/>
            <person name="Visel A."/>
            <person name="Grigoriev I.V."/>
        </authorList>
    </citation>
    <scope>NUCLEOTIDE SEQUENCE [LARGE SCALE GENOMIC DNA]</scope>
    <source>
        <strain evidence="8 9">CBS 115471</strain>
    </source>
</reference>
<gene>
    <name evidence="8" type="ORF">BCR34DRAFT_435559</name>
</gene>
<comment type="caution">
    <text evidence="8">The sequence shown here is derived from an EMBL/GenBank/DDBJ whole genome shotgun (WGS) entry which is preliminary data.</text>
</comment>
<keyword evidence="9" id="KW-1185">Reference proteome</keyword>
<dbReference type="GO" id="GO:0016020">
    <property type="term" value="C:membrane"/>
    <property type="evidence" value="ECO:0007669"/>
    <property type="project" value="UniProtKB-SubCell"/>
</dbReference>
<dbReference type="OrthoDB" id="5391602at2759"/>
<evidence type="ECO:0000256" key="4">
    <source>
        <dbReference type="ARBA" id="ARBA00023136"/>
    </source>
</evidence>
<keyword evidence="3 6" id="KW-1133">Transmembrane helix</keyword>
<comment type="subcellular location">
    <subcellularLocation>
        <location evidence="1">Membrane</location>
        <topology evidence="1">Multi-pass membrane protein</topology>
    </subcellularLocation>
</comment>
<dbReference type="Proteomes" id="UP000193144">
    <property type="component" value="Unassembled WGS sequence"/>
</dbReference>
<keyword evidence="4 6" id="KW-0472">Membrane</keyword>
<name>A0A1Y1Z6N3_9PLEO</name>
<dbReference type="AlphaFoldDB" id="A0A1Y1Z6N3"/>
<dbReference type="InterPro" id="IPR049326">
    <property type="entry name" value="Rhodopsin_dom_fungi"/>
</dbReference>
<feature type="transmembrane region" description="Helical" evidence="6">
    <location>
        <begin position="110"/>
        <end position="132"/>
    </location>
</feature>
<feature type="transmembrane region" description="Helical" evidence="6">
    <location>
        <begin position="33"/>
        <end position="54"/>
    </location>
</feature>
<dbReference type="PANTHER" id="PTHR33048:SF134">
    <property type="entry name" value="INTEGRAL MEMBRANE PROTEIN"/>
    <property type="match status" value="1"/>
</dbReference>
<evidence type="ECO:0000256" key="3">
    <source>
        <dbReference type="ARBA" id="ARBA00022989"/>
    </source>
</evidence>
<evidence type="ECO:0000313" key="8">
    <source>
        <dbReference type="EMBL" id="ORY05911.1"/>
    </source>
</evidence>
<evidence type="ECO:0000256" key="1">
    <source>
        <dbReference type="ARBA" id="ARBA00004141"/>
    </source>
</evidence>
<dbReference type="STRING" id="1231657.A0A1Y1Z6N3"/>
<comment type="similarity">
    <text evidence="5">Belongs to the SAT4 family.</text>
</comment>
<feature type="non-terminal residue" evidence="8">
    <location>
        <position position="1"/>
    </location>
</feature>
<evidence type="ECO:0000313" key="9">
    <source>
        <dbReference type="Proteomes" id="UP000193144"/>
    </source>
</evidence>
<sequence length="179" mass="20172">VAITLSRAAVLLLYTRIFFAQTHFVLLARILQFLNGGWGVSFLFVYIFQCWPISDVWTISHRFTRHCVDSGTTLWCAIAVSSVVIDGAILALPWPYVFRLRLPRREKCGVVVIFMLGALVLGAAIGKTWTFFNVGNLIEKDHQITYNESSLMYWSIPETCLAVVCACLPTLRGLFSNFS</sequence>
<dbReference type="InterPro" id="IPR052337">
    <property type="entry name" value="SAT4-like"/>
</dbReference>
<dbReference type="Pfam" id="PF20684">
    <property type="entry name" value="Fung_rhodopsin"/>
    <property type="match status" value="1"/>
</dbReference>
<evidence type="ECO:0000256" key="6">
    <source>
        <dbReference type="SAM" id="Phobius"/>
    </source>
</evidence>
<feature type="transmembrane region" description="Helical" evidence="6">
    <location>
        <begin position="152"/>
        <end position="175"/>
    </location>
</feature>
<evidence type="ECO:0000256" key="5">
    <source>
        <dbReference type="ARBA" id="ARBA00038359"/>
    </source>
</evidence>
<keyword evidence="2 6" id="KW-0812">Transmembrane</keyword>
<protein>
    <recommendedName>
        <fullName evidence="7">Rhodopsin domain-containing protein</fullName>
    </recommendedName>
</protein>
<evidence type="ECO:0000256" key="2">
    <source>
        <dbReference type="ARBA" id="ARBA00022692"/>
    </source>
</evidence>